<reference evidence="8" key="1">
    <citation type="submission" date="2014-01" db="EMBL/GenBank/DDBJ databases">
        <authorList>
            <person name="Aslett M."/>
        </authorList>
    </citation>
    <scope>NUCLEOTIDE SEQUENCE</scope>
</reference>
<dbReference type="GO" id="GO:0000938">
    <property type="term" value="C:GARP complex"/>
    <property type="evidence" value="ECO:0007669"/>
    <property type="project" value="InterPro"/>
</dbReference>
<dbReference type="OrthoDB" id="10259024at2759"/>
<dbReference type="AlphaFoldDB" id="A0A077Z2P6"/>
<feature type="domain" description="Vacuolar protein sorting-associated protein 54 C-terminal" evidence="7">
    <location>
        <begin position="572"/>
        <end position="701"/>
    </location>
</feature>
<gene>
    <name evidence="8" type="ORF">TTRE_0000298201</name>
</gene>
<name>A0A077Z2P6_TRITR</name>
<evidence type="ECO:0000256" key="6">
    <source>
        <dbReference type="ARBA" id="ARBA00023054"/>
    </source>
</evidence>
<dbReference type="GO" id="GO:0042147">
    <property type="term" value="P:retrograde transport, endosome to Golgi"/>
    <property type="evidence" value="ECO:0007669"/>
    <property type="project" value="InterPro"/>
</dbReference>
<accession>A0A077Z2P6</accession>
<reference evidence="8" key="2">
    <citation type="submission" date="2014-03" db="EMBL/GenBank/DDBJ databases">
        <title>The whipworm genome and dual-species transcriptomics of an intimate host-pathogen interaction.</title>
        <authorList>
            <person name="Foth B.J."/>
            <person name="Tsai I.J."/>
            <person name="Reid A.J."/>
            <person name="Bancroft A.J."/>
            <person name="Nichol S."/>
            <person name="Tracey A."/>
            <person name="Holroyd N."/>
            <person name="Cotton J.A."/>
            <person name="Stanley E.J."/>
            <person name="Zarowiecki M."/>
            <person name="Liu J.Z."/>
            <person name="Huckvale T."/>
            <person name="Cooper P.J."/>
            <person name="Grencis R.K."/>
            <person name="Berriman M."/>
        </authorList>
    </citation>
    <scope>NUCLEOTIDE SEQUENCE [LARGE SCALE GENOMIC DNA]</scope>
</reference>
<keyword evidence="4" id="KW-0653">Protein transport</keyword>
<evidence type="ECO:0000256" key="4">
    <source>
        <dbReference type="ARBA" id="ARBA00022927"/>
    </source>
</evidence>
<dbReference type="PANTHER" id="PTHR12965:SF0">
    <property type="entry name" value="VACUOLAR PROTEIN SORTING-ASSOCIATED PROTEIN 54"/>
    <property type="match status" value="1"/>
</dbReference>
<proteinExistence type="inferred from homology"/>
<keyword evidence="9" id="KW-1185">Reference proteome</keyword>
<dbReference type="EMBL" id="HG805912">
    <property type="protein sequence ID" value="CDW54712.1"/>
    <property type="molecule type" value="Genomic_DNA"/>
</dbReference>
<comment type="similarity">
    <text evidence="2">Belongs to the VPS54 family.</text>
</comment>
<evidence type="ECO:0000256" key="3">
    <source>
        <dbReference type="ARBA" id="ARBA00022448"/>
    </source>
</evidence>
<dbReference type="GO" id="GO:0006896">
    <property type="term" value="P:Golgi to vacuole transport"/>
    <property type="evidence" value="ECO:0007669"/>
    <property type="project" value="TreeGrafter"/>
</dbReference>
<evidence type="ECO:0000259" key="7">
    <source>
        <dbReference type="Pfam" id="PF07928"/>
    </source>
</evidence>
<dbReference type="InterPro" id="IPR039745">
    <property type="entry name" value="Vps54"/>
</dbReference>
<evidence type="ECO:0000256" key="1">
    <source>
        <dbReference type="ARBA" id="ARBA00004601"/>
    </source>
</evidence>
<dbReference type="InterPro" id="IPR012501">
    <property type="entry name" value="Vps54_C"/>
</dbReference>
<keyword evidence="6" id="KW-0175">Coiled coil</keyword>
<dbReference type="GO" id="GO:0005829">
    <property type="term" value="C:cytosol"/>
    <property type="evidence" value="ECO:0007669"/>
    <property type="project" value="GOC"/>
</dbReference>
<evidence type="ECO:0000313" key="9">
    <source>
        <dbReference type="Proteomes" id="UP000030665"/>
    </source>
</evidence>
<dbReference type="Pfam" id="PF07928">
    <property type="entry name" value="Vps54"/>
    <property type="match status" value="1"/>
</dbReference>
<dbReference type="PANTHER" id="PTHR12965">
    <property type="entry name" value="VACUOLAR PROTEIN SORTING 54"/>
    <property type="match status" value="1"/>
</dbReference>
<dbReference type="STRING" id="36087.A0A077Z2P6"/>
<protein>
    <submittedName>
        <fullName evidence="8">Vacuolar protein sorting-associated protein 54</fullName>
    </submittedName>
</protein>
<dbReference type="Proteomes" id="UP000030665">
    <property type="component" value="Unassembled WGS sequence"/>
</dbReference>
<keyword evidence="5" id="KW-0333">Golgi apparatus</keyword>
<dbReference type="Gene3D" id="6.10.250.860">
    <property type="match status" value="1"/>
</dbReference>
<comment type="subcellular location">
    <subcellularLocation>
        <location evidence="1">Golgi apparatus</location>
        <location evidence="1">trans-Golgi network</location>
    </subcellularLocation>
</comment>
<sequence length="779" mass="89689">MRVRHDETAASRVMLISRIRCNADWSTQRHRRHVKEQRRQLRSSLALAPTSSESYCSAESVDMLDIPKIFFSPSFSLEDPSCFEALNRLVKLSPERLSDFQTDATISKTPVDWSNFSKLRKSQRANMMLQEQVYYQFVSYRKDEDFQLGHYLDRVEIEIANHLATKSQAFFQLMTFHDELQKQIDRASSATKMLREQMQGISALLSDRWLKLISLQNRRARIVELSKRVIVHAVTSIFTDISVVDALLQLDIISTIVQIHSTVQSLLNSSDYMAALELVSTTKAVLNEDLKGIVCFRHMHAELIEMEDLITHILKDAFLRFFRTEFQSAVFDEASLEFDQYELISIVTGLLRQKQFRFCDSIKNEVLALLKPLVRQVLIPLYSDGSNKPFVKIAYDEAILRMNIPMEDGQKQQMLCEVMLSDFDKDTLCDSLDELLPQICQAAEERLCRFIAFRGKEHFSKTLATEEFVGFTKMVNQIDDDFQSLCVQPITKVRFYVFSMVEAFIQRFHEEKKTKLTNIIDSENWKRAEVPKLFQDIVNDFESTGKLRDVPTMDEAARKNVGYRSYLSKKGEKFVIVGTALILLQIMAQYCQLVEMLPTYSANLLTPMVDLLKMYNSRSCQLILGAGALQMVGLKTISSVHLALSCRSLQLISSFIHHFRDLFDAHLPANSRHLSRHFSQLLKDYEDHVAEIQQKLFIILENCVDACLEKWVLSGSIPSLAFQHLAKQVRRLYDNTRDILTETDMQNLMVKLYNGIRKAVAATLQARNIDAQSSASEQQ</sequence>
<dbReference type="GO" id="GO:0015031">
    <property type="term" value="P:protein transport"/>
    <property type="evidence" value="ECO:0007669"/>
    <property type="project" value="UniProtKB-KW"/>
</dbReference>
<dbReference type="Gene3D" id="1.20.1280.130">
    <property type="match status" value="1"/>
</dbReference>
<organism evidence="8 9">
    <name type="scientific">Trichuris trichiura</name>
    <name type="common">Whipworm</name>
    <name type="synonym">Trichocephalus trichiurus</name>
    <dbReference type="NCBI Taxonomy" id="36087"/>
    <lineage>
        <taxon>Eukaryota</taxon>
        <taxon>Metazoa</taxon>
        <taxon>Ecdysozoa</taxon>
        <taxon>Nematoda</taxon>
        <taxon>Enoplea</taxon>
        <taxon>Dorylaimia</taxon>
        <taxon>Trichinellida</taxon>
        <taxon>Trichuridae</taxon>
        <taxon>Trichuris</taxon>
    </lineage>
</organism>
<evidence type="ECO:0000256" key="5">
    <source>
        <dbReference type="ARBA" id="ARBA00023034"/>
    </source>
</evidence>
<dbReference type="GO" id="GO:0019905">
    <property type="term" value="F:syntaxin binding"/>
    <property type="evidence" value="ECO:0007669"/>
    <property type="project" value="TreeGrafter"/>
</dbReference>
<evidence type="ECO:0000313" key="8">
    <source>
        <dbReference type="EMBL" id="CDW54712.1"/>
    </source>
</evidence>
<keyword evidence="3" id="KW-0813">Transport</keyword>
<evidence type="ECO:0000256" key="2">
    <source>
        <dbReference type="ARBA" id="ARBA00009150"/>
    </source>
</evidence>